<dbReference type="GO" id="GO:0005506">
    <property type="term" value="F:iron ion binding"/>
    <property type="evidence" value="ECO:0007669"/>
    <property type="project" value="UniProtKB-ARBA"/>
</dbReference>
<dbReference type="AlphaFoldDB" id="A0A368JNN7"/>
<dbReference type="Gene3D" id="2.60.120.620">
    <property type="entry name" value="q2cbj1_9rhob like domain"/>
    <property type="match status" value="1"/>
</dbReference>
<name>A0A368JNN7_9BACT</name>
<evidence type="ECO:0000313" key="3">
    <source>
        <dbReference type="Proteomes" id="UP000253383"/>
    </source>
</evidence>
<organism evidence="2 3">
    <name type="scientific">Larkinella punicea</name>
    <dbReference type="NCBI Taxonomy" id="2315727"/>
    <lineage>
        <taxon>Bacteria</taxon>
        <taxon>Pseudomonadati</taxon>
        <taxon>Bacteroidota</taxon>
        <taxon>Cytophagia</taxon>
        <taxon>Cytophagales</taxon>
        <taxon>Spirosomataceae</taxon>
        <taxon>Larkinella</taxon>
    </lineage>
</organism>
<dbReference type="EMBL" id="QOWE01000009">
    <property type="protein sequence ID" value="RCR69112.1"/>
    <property type="molecule type" value="Genomic_DNA"/>
</dbReference>
<keyword evidence="2" id="KW-0223">Dioxygenase</keyword>
<dbReference type="InterPro" id="IPR008775">
    <property type="entry name" value="Phytyl_CoA_dOase-like"/>
</dbReference>
<evidence type="ECO:0000256" key="1">
    <source>
        <dbReference type="ARBA" id="ARBA00001954"/>
    </source>
</evidence>
<proteinExistence type="predicted"/>
<gene>
    <name evidence="2" type="ORF">DUE52_12130</name>
</gene>
<accession>A0A368JNN7</accession>
<dbReference type="PANTHER" id="PTHR20883">
    <property type="entry name" value="PHYTANOYL-COA DIOXYGENASE DOMAIN CONTAINING 1"/>
    <property type="match status" value="1"/>
</dbReference>
<evidence type="ECO:0000313" key="2">
    <source>
        <dbReference type="EMBL" id="RCR69112.1"/>
    </source>
</evidence>
<keyword evidence="2" id="KW-0560">Oxidoreductase</keyword>
<comment type="cofactor">
    <cofactor evidence="1">
        <name>Fe(2+)</name>
        <dbReference type="ChEBI" id="CHEBI:29033"/>
    </cofactor>
</comment>
<reference evidence="2 3" key="1">
    <citation type="submission" date="2018-07" db="EMBL/GenBank/DDBJ databases">
        <title>Genome analysis of Larkinella rosea.</title>
        <authorList>
            <person name="Zhou Z."/>
            <person name="Wang G."/>
        </authorList>
    </citation>
    <scope>NUCLEOTIDE SEQUENCE [LARGE SCALE GENOMIC DNA]</scope>
    <source>
        <strain evidence="3">zzj9</strain>
    </source>
</reference>
<dbReference type="Pfam" id="PF05721">
    <property type="entry name" value="PhyH"/>
    <property type="match status" value="1"/>
</dbReference>
<dbReference type="SUPFAM" id="SSF51197">
    <property type="entry name" value="Clavaminate synthase-like"/>
    <property type="match status" value="1"/>
</dbReference>
<dbReference type="RefSeq" id="WP_114406288.1">
    <property type="nucleotide sequence ID" value="NZ_QOWE01000009.1"/>
</dbReference>
<keyword evidence="3" id="KW-1185">Reference proteome</keyword>
<protein>
    <submittedName>
        <fullName evidence="2">Phytanoyl-CoA dioxygenase</fullName>
    </submittedName>
</protein>
<dbReference type="Proteomes" id="UP000253383">
    <property type="component" value="Unassembled WGS sequence"/>
</dbReference>
<dbReference type="PANTHER" id="PTHR20883:SF48">
    <property type="entry name" value="ECTOINE DIOXYGENASE"/>
    <property type="match status" value="1"/>
</dbReference>
<dbReference type="OrthoDB" id="9814777at2"/>
<comment type="caution">
    <text evidence="2">The sequence shown here is derived from an EMBL/GenBank/DDBJ whole genome shotgun (WGS) entry which is preliminary data.</text>
</comment>
<sequence>MPVTVDNTSLLHELNEEYTVSPEAIAFYQKNGYVKLKNVLSPEVLNHYGDVITDLVIRLNTLTKSMEERTTYERAFLQIMNLWREDKTAREFVFSRRLAQIAADLMGVDAVRLYHDQALYKEPSGGFTPWHADQFYWPLSSPKTVTVWIPLQDTPMEMGPLAFAEQSQQVEIGRNIEISDESERLLAEELANQNFTINDTPFELGEVSYHAGWTFHRAGPNTSSTPRKVMTMIYMDAEQTITQPQNTYQEADWTTWLGSYPIGSKPEGELNPLLFERE</sequence>
<dbReference type="GO" id="GO:0016706">
    <property type="term" value="F:2-oxoglutarate-dependent dioxygenase activity"/>
    <property type="evidence" value="ECO:0007669"/>
    <property type="project" value="UniProtKB-ARBA"/>
</dbReference>